<dbReference type="AlphaFoldDB" id="A0A1J0WH99"/>
<protein>
    <recommendedName>
        <fullName evidence="1">Parvulin-like PPIase</fullName>
    </recommendedName>
    <alternativeName>
        <fullName evidence="7">Peptidyl-prolyl cis-trans isomerase plp</fullName>
    </alternativeName>
    <alternativeName>
        <fullName evidence="8">Rotamase plp</fullName>
    </alternativeName>
</protein>
<dbReference type="InterPro" id="IPR027304">
    <property type="entry name" value="Trigger_fact/SurA_dom_sf"/>
</dbReference>
<evidence type="ECO:0000313" key="11">
    <source>
        <dbReference type="EMBL" id="APE43709.1"/>
    </source>
</evidence>
<dbReference type="RefSeq" id="WP_071972045.1">
    <property type="nucleotide sequence ID" value="NZ_CP018076.1"/>
</dbReference>
<dbReference type="Pfam" id="PF00639">
    <property type="entry name" value="Rotamase"/>
    <property type="match status" value="1"/>
</dbReference>
<evidence type="ECO:0000256" key="7">
    <source>
        <dbReference type="ARBA" id="ARBA00030642"/>
    </source>
</evidence>
<dbReference type="Gene3D" id="3.10.50.40">
    <property type="match status" value="1"/>
</dbReference>
<keyword evidence="5" id="KW-0143">Chaperone</keyword>
<dbReference type="PANTHER" id="PTHR47637:SF1">
    <property type="entry name" value="CHAPERONE SURA"/>
    <property type="match status" value="1"/>
</dbReference>
<dbReference type="Proteomes" id="UP000181897">
    <property type="component" value="Chromosome"/>
</dbReference>
<evidence type="ECO:0000259" key="10">
    <source>
        <dbReference type="PROSITE" id="PS50198"/>
    </source>
</evidence>
<organism evidence="11 12">
    <name type="scientific">Sulfitobacter alexandrii</name>
    <dbReference type="NCBI Taxonomy" id="1917485"/>
    <lineage>
        <taxon>Bacteria</taxon>
        <taxon>Pseudomonadati</taxon>
        <taxon>Pseudomonadota</taxon>
        <taxon>Alphaproteobacteria</taxon>
        <taxon>Rhodobacterales</taxon>
        <taxon>Roseobacteraceae</taxon>
        <taxon>Sulfitobacter</taxon>
    </lineage>
</organism>
<accession>A0A1J0WH99</accession>
<dbReference type="OrthoDB" id="9791746at2"/>
<evidence type="ECO:0000256" key="5">
    <source>
        <dbReference type="ARBA" id="ARBA00023186"/>
    </source>
</evidence>
<evidence type="ECO:0000313" key="12">
    <source>
        <dbReference type="Proteomes" id="UP000181897"/>
    </source>
</evidence>
<evidence type="ECO:0000256" key="4">
    <source>
        <dbReference type="ARBA" id="ARBA00023110"/>
    </source>
</evidence>
<evidence type="ECO:0000256" key="1">
    <source>
        <dbReference type="ARBA" id="ARBA00018370"/>
    </source>
</evidence>
<dbReference type="SUPFAM" id="SSF54534">
    <property type="entry name" value="FKBP-like"/>
    <property type="match status" value="1"/>
</dbReference>
<dbReference type="Pfam" id="PF09312">
    <property type="entry name" value="SurA_N"/>
    <property type="match status" value="1"/>
</dbReference>
<feature type="domain" description="PpiC" evidence="10">
    <location>
        <begin position="171"/>
        <end position="267"/>
    </location>
</feature>
<evidence type="ECO:0000256" key="2">
    <source>
        <dbReference type="ARBA" id="ARBA00022729"/>
    </source>
</evidence>
<evidence type="ECO:0000256" key="8">
    <source>
        <dbReference type="ARBA" id="ARBA00031484"/>
    </source>
</evidence>
<evidence type="ECO:0000256" key="9">
    <source>
        <dbReference type="PROSITE-ProRule" id="PRU00278"/>
    </source>
</evidence>
<dbReference type="PANTHER" id="PTHR47637">
    <property type="entry name" value="CHAPERONE SURA"/>
    <property type="match status" value="1"/>
</dbReference>
<keyword evidence="3" id="KW-0574">Periplasm</keyword>
<gene>
    <name evidence="11" type="ORF">BOO69_10010</name>
</gene>
<reference evidence="11 12" key="1">
    <citation type="submission" date="2016-11" db="EMBL/GenBank/DDBJ databases">
        <title>Complete genome sequence of Sulfitobacter sp. AM1-D1, a toxic bacteria associated with marine dinoflagellate Alexandrium minutum in East China Sea.</title>
        <authorList>
            <person name="Yang Q."/>
            <person name="Zhang X."/>
            <person name="Tian X."/>
        </authorList>
    </citation>
    <scope>NUCLEOTIDE SEQUENCE [LARGE SCALE GENOMIC DNA]</scope>
    <source>
        <strain evidence="11 12">AM1-D1</strain>
    </source>
</reference>
<evidence type="ECO:0000256" key="3">
    <source>
        <dbReference type="ARBA" id="ARBA00022764"/>
    </source>
</evidence>
<name>A0A1J0WH99_9RHOB</name>
<dbReference type="InterPro" id="IPR050280">
    <property type="entry name" value="OMP_Chaperone_SurA"/>
</dbReference>
<dbReference type="Gene3D" id="1.10.4030.10">
    <property type="entry name" value="Porin chaperone SurA, peptide-binding domain"/>
    <property type="match status" value="1"/>
</dbReference>
<keyword evidence="4 9" id="KW-0697">Rotamase</keyword>
<dbReference type="STRING" id="1917485.BOO69_10010"/>
<sequence>MPELTRSIPSFILRWAAALGLALCLLVPPVMAQNLYAPVARVNDKIVTEYEVQQRQRFLQVLNAPNTDRASVIDALIEDRLRMELAQSVGLEMTEEGIQSGLAEFAGRANLTLDEFVAALGQAGVAQETFRDFVVTQLTWRELIRARYGSRVNISDAEIDRELGRSGGGSGIRVLLSEIIIPAPPQNAARVNALADRIAQSQSEAEFSRYAQQYSATASRGRGGRMPWTPLENLPPSLHPILLDLAPGEVTAPLPIPNAVALFQLRGIEETGAPAKSYSEIEYAAYYIPGGRTEPALARAAKVRAQVDTCNDLYGVAKGQPESVLDRGSKAPNEIPQDIAIELAKLDPGESSTALTRANGQTLVFLMLCNRTAEANAETSRETVVANLRQRKLAGYADQLTEQLRADARIIMQ</sequence>
<dbReference type="InterPro" id="IPR000297">
    <property type="entry name" value="PPIase_PpiC"/>
</dbReference>
<dbReference type="PROSITE" id="PS50198">
    <property type="entry name" value="PPIC_PPIASE_2"/>
    <property type="match status" value="1"/>
</dbReference>
<dbReference type="EMBL" id="CP018076">
    <property type="protein sequence ID" value="APE43709.1"/>
    <property type="molecule type" value="Genomic_DNA"/>
</dbReference>
<dbReference type="InterPro" id="IPR015391">
    <property type="entry name" value="SurA_N"/>
</dbReference>
<dbReference type="InterPro" id="IPR046357">
    <property type="entry name" value="PPIase_dom_sf"/>
</dbReference>
<keyword evidence="6 9" id="KW-0413">Isomerase</keyword>
<proteinExistence type="predicted"/>
<dbReference type="SUPFAM" id="SSF109998">
    <property type="entry name" value="Triger factor/SurA peptide-binding domain-like"/>
    <property type="match status" value="1"/>
</dbReference>
<evidence type="ECO:0000256" key="6">
    <source>
        <dbReference type="ARBA" id="ARBA00023235"/>
    </source>
</evidence>
<keyword evidence="2" id="KW-0732">Signal</keyword>
<keyword evidence="12" id="KW-1185">Reference proteome</keyword>
<dbReference type="KEGG" id="suam:BOO69_10010"/>
<dbReference type="GO" id="GO:0003755">
    <property type="term" value="F:peptidyl-prolyl cis-trans isomerase activity"/>
    <property type="evidence" value="ECO:0007669"/>
    <property type="project" value="UniProtKB-KW"/>
</dbReference>